<evidence type="ECO:0000313" key="1">
    <source>
        <dbReference type="EMBL" id="CAB4145586.1"/>
    </source>
</evidence>
<dbReference type="EMBL" id="LR797144">
    <property type="protein sequence ID" value="CAB4189572.1"/>
    <property type="molecule type" value="Genomic_DNA"/>
</dbReference>
<evidence type="ECO:0000313" key="2">
    <source>
        <dbReference type="EMBL" id="CAB4189572.1"/>
    </source>
</evidence>
<gene>
    <name evidence="2" type="ORF">UFOVP1206_6</name>
    <name evidence="1" type="ORF">UFOVP480_20</name>
</gene>
<accession>A0A6J5MKH8</accession>
<protein>
    <submittedName>
        <fullName evidence="1">Uncharacterized protein</fullName>
    </submittedName>
</protein>
<sequence>MAIFLSNGVVATLNSVVLSDHVTSASISRAFDELEVTAMGDTAHKFVKGLEASTITLDFLNDDIASGAGSVRATLQAAWGTTVPLTLKQTSAVVSTTNPLYSTTVLVNNTQDINGAVADESMQSLTFTCNSAIVITTAP</sequence>
<organism evidence="1">
    <name type="scientific">uncultured Caudovirales phage</name>
    <dbReference type="NCBI Taxonomy" id="2100421"/>
    <lineage>
        <taxon>Viruses</taxon>
        <taxon>Duplodnaviria</taxon>
        <taxon>Heunggongvirae</taxon>
        <taxon>Uroviricota</taxon>
        <taxon>Caudoviricetes</taxon>
        <taxon>Peduoviridae</taxon>
        <taxon>Maltschvirus</taxon>
        <taxon>Maltschvirus maltsch</taxon>
    </lineage>
</organism>
<proteinExistence type="predicted"/>
<dbReference type="EMBL" id="LR796450">
    <property type="protein sequence ID" value="CAB4145586.1"/>
    <property type="molecule type" value="Genomic_DNA"/>
</dbReference>
<reference evidence="1" key="1">
    <citation type="submission" date="2020-04" db="EMBL/GenBank/DDBJ databases">
        <authorList>
            <person name="Chiriac C."/>
            <person name="Salcher M."/>
            <person name="Ghai R."/>
            <person name="Kavagutti S V."/>
        </authorList>
    </citation>
    <scope>NUCLEOTIDE SEQUENCE</scope>
</reference>
<name>A0A6J5MKH8_9CAUD</name>